<name>A0A835Y149_9CHLO</name>
<evidence type="ECO:0000259" key="2">
    <source>
        <dbReference type="Pfam" id="PF12499"/>
    </source>
</evidence>
<feature type="compositionally biased region" description="Polar residues" evidence="1">
    <location>
        <begin position="558"/>
        <end position="568"/>
    </location>
</feature>
<accession>A0A835Y149</accession>
<evidence type="ECO:0000313" key="3">
    <source>
        <dbReference type="EMBL" id="KAG2494687.1"/>
    </source>
</evidence>
<feature type="domain" description="Pherophorin" evidence="2">
    <location>
        <begin position="647"/>
        <end position="801"/>
    </location>
</feature>
<dbReference type="Pfam" id="PF12499">
    <property type="entry name" value="DUF3707"/>
    <property type="match status" value="1"/>
</dbReference>
<sequence length="811" mass="84812">MLPQQVLFTVQGGDKPCTSGGKSLTIQLNGMNATCGDPRPMYPGSPDVAGCASNPGDVRNECLWNITVPRPGTPEWAGDACFPQAAFPPDPPSPAPGARPSQRAPPVPVVPCSLVGPSSDVITFGTVLSCYQQANCIDLQYDSSTCEWRSVMTVDDTTLRTVEMSYLYCNVCLSYPRASTCTLPKKASLDYICIGDEMSEVIDPGTGELVPGGVNPTNGGWDRDQKYCQEVRWTADDFAPQSVRWSIRGGGSSGRCNKAGDPDLVISLKGIDAQCGPPRLNALDGFAGCQGNDDISDECLWTLAIPRPGGPGWCSSLGPSTELRRPPPGSKGCGDQATCLDASLDSSKCVYKLQKGLSWLYCPVTLAWPRAGSQCVFASAKAGGSGRRLASSGDELVDGDDALSSDVYSDVGRGLLQDAGPLGTTLDTVCSGDKLGSVIEGPGGVPVPGGIDQVTPWHQDEVQVQWIRWALDDLEPQQVLFTVRAGDKACSSGGKTVVIQLNGMNATCGGPRYMDARESEAAGCASNTGNVFNECLWSITVPRPGTPEWAADTCLPDNASSDSLTMSPSPKGAGEGDGDGGAASPPPRSVRPGRRAPPLPGSGDGNGDGDGGGKAKPPPKGASPGSRAPPLPEGTPVIDDGTVDAPFPFCACKARNMRNTPYRLRYNSTTRVATLGDGAPRAMHCFDLQVVDCDPGARCCAMGLAKAELFSVDACRSAVKLALVGGQSTSWSFSQTPYHGVSYTTFKLPAIGLARPEVPASSQLCFVTATSPCLKLGDFCRDGADGFCRFALYNEDESCCPTSSLDIVESS</sequence>
<gene>
    <name evidence="3" type="ORF">HYH03_007203</name>
</gene>
<dbReference type="OrthoDB" id="539665at2759"/>
<proteinExistence type="predicted"/>
<protein>
    <recommendedName>
        <fullName evidence="2">Pherophorin domain-containing protein</fullName>
    </recommendedName>
</protein>
<feature type="compositionally biased region" description="Pro residues" evidence="1">
    <location>
        <begin position="584"/>
        <end position="600"/>
    </location>
</feature>
<dbReference type="InterPro" id="IPR024616">
    <property type="entry name" value="Pherophorin"/>
</dbReference>
<organism evidence="3 4">
    <name type="scientific">Edaphochlamys debaryana</name>
    <dbReference type="NCBI Taxonomy" id="47281"/>
    <lineage>
        <taxon>Eukaryota</taxon>
        <taxon>Viridiplantae</taxon>
        <taxon>Chlorophyta</taxon>
        <taxon>core chlorophytes</taxon>
        <taxon>Chlorophyceae</taxon>
        <taxon>CS clade</taxon>
        <taxon>Chlamydomonadales</taxon>
        <taxon>Chlamydomonadales incertae sedis</taxon>
        <taxon>Edaphochlamys</taxon>
    </lineage>
</organism>
<evidence type="ECO:0000313" key="4">
    <source>
        <dbReference type="Proteomes" id="UP000612055"/>
    </source>
</evidence>
<dbReference type="AlphaFoldDB" id="A0A835Y149"/>
<comment type="caution">
    <text evidence="3">The sequence shown here is derived from an EMBL/GenBank/DDBJ whole genome shotgun (WGS) entry which is preliminary data.</text>
</comment>
<feature type="compositionally biased region" description="Gly residues" evidence="1">
    <location>
        <begin position="602"/>
        <end position="614"/>
    </location>
</feature>
<keyword evidence="4" id="KW-1185">Reference proteome</keyword>
<evidence type="ECO:0000256" key="1">
    <source>
        <dbReference type="SAM" id="MobiDB-lite"/>
    </source>
</evidence>
<reference evidence="3" key="1">
    <citation type="journal article" date="2020" name="bioRxiv">
        <title>Comparative genomics of Chlamydomonas.</title>
        <authorList>
            <person name="Craig R.J."/>
            <person name="Hasan A.R."/>
            <person name="Ness R.W."/>
            <person name="Keightley P.D."/>
        </authorList>
    </citation>
    <scope>NUCLEOTIDE SEQUENCE</scope>
    <source>
        <strain evidence="3">CCAP 11/70</strain>
    </source>
</reference>
<dbReference type="Proteomes" id="UP000612055">
    <property type="component" value="Unassembled WGS sequence"/>
</dbReference>
<feature type="compositionally biased region" description="Pro residues" evidence="1">
    <location>
        <begin position="616"/>
        <end position="633"/>
    </location>
</feature>
<dbReference type="EMBL" id="JAEHOE010000029">
    <property type="protein sequence ID" value="KAG2494687.1"/>
    <property type="molecule type" value="Genomic_DNA"/>
</dbReference>
<feature type="region of interest" description="Disordered" evidence="1">
    <location>
        <begin position="548"/>
        <end position="640"/>
    </location>
</feature>